<dbReference type="InterPro" id="IPR036322">
    <property type="entry name" value="WD40_repeat_dom_sf"/>
</dbReference>
<dbReference type="Proteomes" id="UP000008237">
    <property type="component" value="Unassembled WGS sequence"/>
</dbReference>
<dbReference type="FunCoup" id="E2C8M4">
    <property type="interactions" value="487"/>
</dbReference>
<dbReference type="AlphaFoldDB" id="E2C8M4"/>
<organism evidence="3">
    <name type="scientific">Harpegnathos saltator</name>
    <name type="common">Jerdon's jumping ant</name>
    <dbReference type="NCBI Taxonomy" id="610380"/>
    <lineage>
        <taxon>Eukaryota</taxon>
        <taxon>Metazoa</taxon>
        <taxon>Ecdysozoa</taxon>
        <taxon>Arthropoda</taxon>
        <taxon>Hexapoda</taxon>
        <taxon>Insecta</taxon>
        <taxon>Pterygota</taxon>
        <taxon>Neoptera</taxon>
        <taxon>Endopterygota</taxon>
        <taxon>Hymenoptera</taxon>
        <taxon>Apocrita</taxon>
        <taxon>Aculeata</taxon>
        <taxon>Formicoidea</taxon>
        <taxon>Formicidae</taxon>
        <taxon>Ponerinae</taxon>
        <taxon>Ponerini</taxon>
        <taxon>Harpegnathos</taxon>
    </lineage>
</organism>
<dbReference type="PROSITE" id="PS50082">
    <property type="entry name" value="WD_REPEATS_2"/>
    <property type="match status" value="3"/>
</dbReference>
<dbReference type="EMBL" id="GL453666">
    <property type="protein sequence ID" value="EFN75754.1"/>
    <property type="molecule type" value="Genomic_DNA"/>
</dbReference>
<dbReference type="OMA" id="WADALFI"/>
<protein>
    <submittedName>
        <fullName evidence="2">WD repeat-containing protein 23</fullName>
    </submittedName>
</protein>
<dbReference type="FunFam" id="2.130.10.10:FF:000492">
    <property type="entry name" value="LEC14B homolog isoform X2"/>
    <property type="match status" value="1"/>
</dbReference>
<evidence type="ECO:0000256" key="1">
    <source>
        <dbReference type="PROSITE-ProRule" id="PRU00221"/>
    </source>
</evidence>
<dbReference type="PANTHER" id="PTHR19847">
    <property type="entry name" value="DDB1- AND CUL4-ASSOCIATED FACTOR 11"/>
    <property type="match status" value="1"/>
</dbReference>
<sequence length="493" mass="56016">MDNISSRTMDFVNNPNIILILRFPTRSGYSDGINHSFLSDDSDEEFCANLQQRHVSVPNTDRLDKHEISFATKQACGITDSSSKQNLSIASMIQKRTIGPAFSTAEKCWISNSFLPNKFDLITKYNNSWLRVYNTHNGKFTQLKSIPARDVGWSILDTAFSPDGSTIVYSSWSECLYQCSVSENSTTQESLLLGPGVRRFCVFSLVFSNDGREILGGANDGKLYVYDRECRQRVLRVAGHYDDVNAVAFADNTSQIFYSAGDDGLCKVWDKRTLTETDPRPVGVLAGHMDGITYIDSRGDSRYLITNCKDQTIKLWDVRVFSGEIGKMNTRKAVSSQNWDYRWQPVPKRLRKPRDLLEGDTSVMTYRGHSVLQTLIRCHFSPADTTGQRYIYTGCSTGRVIVYDVLTGKIVRKLFGHAMCVRDVSWHPFYPHIVSTSWDSTIARWRYVSDAKYISYSDMEDTENEIEIQPQKLRRSERIAAQQARNATFNSTS</sequence>
<dbReference type="STRING" id="610380.E2C8M4"/>
<keyword evidence="3" id="KW-1185">Reference proteome</keyword>
<feature type="repeat" description="WD" evidence="1">
    <location>
        <begin position="285"/>
        <end position="319"/>
    </location>
</feature>
<feature type="repeat" description="WD" evidence="1">
    <location>
        <begin position="237"/>
        <end position="270"/>
    </location>
</feature>
<dbReference type="Pfam" id="PF00400">
    <property type="entry name" value="WD40"/>
    <property type="match status" value="4"/>
</dbReference>
<accession>E2C8M4</accession>
<evidence type="ECO:0000313" key="2">
    <source>
        <dbReference type="EMBL" id="EFN75754.1"/>
    </source>
</evidence>
<gene>
    <name evidence="2" type="ORF">EAI_09758</name>
</gene>
<keyword evidence="1" id="KW-0853">WD repeat</keyword>
<feature type="repeat" description="WD" evidence="1">
    <location>
        <begin position="414"/>
        <end position="455"/>
    </location>
</feature>
<reference evidence="2 3" key="1">
    <citation type="journal article" date="2010" name="Science">
        <title>Genomic comparison of the ants Camponotus floridanus and Harpegnathos saltator.</title>
        <authorList>
            <person name="Bonasio R."/>
            <person name="Zhang G."/>
            <person name="Ye C."/>
            <person name="Mutti N.S."/>
            <person name="Fang X."/>
            <person name="Qin N."/>
            <person name="Donahue G."/>
            <person name="Yang P."/>
            <person name="Li Q."/>
            <person name="Li C."/>
            <person name="Zhang P."/>
            <person name="Huang Z."/>
            <person name="Berger S.L."/>
            <person name="Reinberg D."/>
            <person name="Wang J."/>
            <person name="Liebig J."/>
        </authorList>
    </citation>
    <scope>NUCLEOTIDE SEQUENCE [LARGE SCALE GENOMIC DNA]</scope>
    <source>
        <strain evidence="2 3">R22 G/1</strain>
    </source>
</reference>
<dbReference type="InterPro" id="IPR015943">
    <property type="entry name" value="WD40/YVTN_repeat-like_dom_sf"/>
</dbReference>
<proteinExistence type="predicted"/>
<dbReference type="OrthoDB" id="63070at2759"/>
<dbReference type="InParanoid" id="E2C8M4"/>
<dbReference type="GO" id="GO:0043161">
    <property type="term" value="P:proteasome-mediated ubiquitin-dependent protein catabolic process"/>
    <property type="evidence" value="ECO:0007669"/>
    <property type="project" value="TreeGrafter"/>
</dbReference>
<dbReference type="PROSITE" id="PS50294">
    <property type="entry name" value="WD_REPEATS_REGION"/>
    <property type="match status" value="2"/>
</dbReference>
<dbReference type="Gene3D" id="2.130.10.10">
    <property type="entry name" value="YVTN repeat-like/Quinoprotein amine dehydrogenase"/>
    <property type="match status" value="2"/>
</dbReference>
<evidence type="ECO:0000313" key="3">
    <source>
        <dbReference type="Proteomes" id="UP000008237"/>
    </source>
</evidence>
<name>E2C8M4_HARSA</name>
<dbReference type="GO" id="GO:0080008">
    <property type="term" value="C:Cul4-RING E3 ubiquitin ligase complex"/>
    <property type="evidence" value="ECO:0007669"/>
    <property type="project" value="TreeGrafter"/>
</dbReference>
<dbReference type="SUPFAM" id="SSF50978">
    <property type="entry name" value="WD40 repeat-like"/>
    <property type="match status" value="1"/>
</dbReference>
<dbReference type="SMART" id="SM00320">
    <property type="entry name" value="WD40"/>
    <property type="match status" value="6"/>
</dbReference>
<dbReference type="InterPro" id="IPR001680">
    <property type="entry name" value="WD40_rpt"/>
</dbReference>
<dbReference type="InterPro" id="IPR051859">
    <property type="entry name" value="DCAF"/>
</dbReference>
<dbReference type="PANTHER" id="PTHR19847:SF7">
    <property type="entry name" value="DDB1- AND CUL4-ASSOCIATED FACTOR 11"/>
    <property type="match status" value="1"/>
</dbReference>